<proteinExistence type="predicted"/>
<evidence type="ECO:0000313" key="1">
    <source>
        <dbReference type="EMBL" id="AYG95856.1"/>
    </source>
</evidence>
<reference evidence="1 2" key="1">
    <citation type="submission" date="2018-10" db="EMBL/GenBank/DDBJ databases">
        <title>Complete genome sequence of Brevundimonas naejangsanensis BRV3.</title>
        <authorList>
            <person name="Berrios L."/>
            <person name="Ely B."/>
        </authorList>
    </citation>
    <scope>NUCLEOTIDE SEQUENCE [LARGE SCALE GENOMIC DNA]</scope>
    <source>
        <strain evidence="1 2">BRV3</strain>
    </source>
</reference>
<protein>
    <submittedName>
        <fullName evidence="1">Uncharacterized protein</fullName>
    </submittedName>
</protein>
<dbReference type="RefSeq" id="WP_121482990.1">
    <property type="nucleotide sequence ID" value="NZ_CP032707.1"/>
</dbReference>
<dbReference type="OrthoDB" id="7632344at2"/>
<accession>A0A494RRE4</accession>
<dbReference type="Pfam" id="PF20329">
    <property type="entry name" value="DUF6624"/>
    <property type="match status" value="1"/>
</dbReference>
<keyword evidence="2" id="KW-1185">Reference proteome</keyword>
<dbReference type="InterPro" id="IPR046732">
    <property type="entry name" value="DUF6624"/>
</dbReference>
<organism evidence="1 2">
    <name type="scientific">Brevundimonas naejangsanensis</name>
    <dbReference type="NCBI Taxonomy" id="588932"/>
    <lineage>
        <taxon>Bacteria</taxon>
        <taxon>Pseudomonadati</taxon>
        <taxon>Pseudomonadota</taxon>
        <taxon>Alphaproteobacteria</taxon>
        <taxon>Caulobacterales</taxon>
        <taxon>Caulobacteraceae</taxon>
        <taxon>Brevundimonas</taxon>
    </lineage>
</organism>
<sequence>MTAWIAALFLFAQPQAAEAPVELSAEARAMIASVQDAIDQERARQAALPAPASDAQRLERMGELDQVGRRVAVAVDVSSLPEREQPATTSAVWAPVMALDDALLAELLQMLPPEGWFLRSRYGWEAANAAFLIIQHSDIEQWRRFVPVLEPLAAAGEVEATQFGLMYDRLAVNEGRPQRYGTQMICKGSRWVIDYDNLEDPENADRRRAEAGFPHTLAQYEARFSAYPPCRED</sequence>
<evidence type="ECO:0000313" key="2">
    <source>
        <dbReference type="Proteomes" id="UP000276984"/>
    </source>
</evidence>
<dbReference type="Proteomes" id="UP000276984">
    <property type="component" value="Chromosome"/>
</dbReference>
<name>A0A494RRE4_9CAUL</name>
<dbReference type="EMBL" id="CP032707">
    <property type="protein sequence ID" value="AYG95856.1"/>
    <property type="molecule type" value="Genomic_DNA"/>
</dbReference>
<gene>
    <name evidence="1" type="ORF">D8I30_12245</name>
</gene>
<dbReference type="AlphaFoldDB" id="A0A494RRE4"/>